<evidence type="ECO:0000259" key="14">
    <source>
        <dbReference type="Pfam" id="PF05726"/>
    </source>
</evidence>
<name>A0A816EVL1_ADIRI</name>
<evidence type="ECO:0000259" key="13">
    <source>
        <dbReference type="Pfam" id="PF02678"/>
    </source>
</evidence>
<feature type="domain" description="Pirin N-terminal" evidence="13">
    <location>
        <begin position="20"/>
        <end position="116"/>
    </location>
</feature>
<dbReference type="EMBL" id="CAJNOR010010556">
    <property type="protein sequence ID" value="CAF1654796.1"/>
    <property type="molecule type" value="Genomic_DNA"/>
</dbReference>
<evidence type="ECO:0000256" key="3">
    <source>
        <dbReference type="ARBA" id="ARBA00023242"/>
    </source>
</evidence>
<evidence type="ECO:0000256" key="4">
    <source>
        <dbReference type="ARBA" id="ARBA00050845"/>
    </source>
</evidence>
<dbReference type="Proteomes" id="UP000663828">
    <property type="component" value="Unassembled WGS sequence"/>
</dbReference>
<dbReference type="FunFam" id="2.60.120.10:FF:000055">
    <property type="entry name" value="pirin"/>
    <property type="match status" value="1"/>
</dbReference>
<dbReference type="EMBL" id="CAJNOJ010000022">
    <property type="protein sequence ID" value="CAF0854098.1"/>
    <property type="molecule type" value="Genomic_DNA"/>
</dbReference>
<dbReference type="OrthoDB" id="198735at2759"/>
<keyword evidence="3" id="KW-0539">Nucleus</keyword>
<comment type="caution">
    <text evidence="16">The sequence shown here is derived from an EMBL/GenBank/DDBJ whole genome shotgun (WGS) entry which is preliminary data.</text>
</comment>
<evidence type="ECO:0000256" key="1">
    <source>
        <dbReference type="ARBA" id="ARBA00004123"/>
    </source>
</evidence>
<dbReference type="InterPro" id="IPR014710">
    <property type="entry name" value="RmlC-like_jellyroll"/>
</dbReference>
<dbReference type="SUPFAM" id="SSF51182">
    <property type="entry name" value="RmlC-like cupins"/>
    <property type="match status" value="1"/>
</dbReference>
<proteinExistence type="inferred from homology"/>
<gene>
    <name evidence="15" type="ORF">EDS130_LOCUS7466</name>
    <name evidence="16" type="ORF">XAT740_LOCUS55699</name>
</gene>
<evidence type="ECO:0000313" key="17">
    <source>
        <dbReference type="Proteomes" id="UP000663828"/>
    </source>
</evidence>
<comment type="subunit">
    <text evidence="7">May interact with NF1/CTF1. Interacts with BCL3. Identified in a complex comprised of PIR, BLC3, NFKB1 and target DNA.</text>
</comment>
<dbReference type="Gene3D" id="2.60.120.10">
    <property type="entry name" value="Jelly Rolls"/>
    <property type="match status" value="2"/>
</dbReference>
<evidence type="ECO:0000256" key="12">
    <source>
        <dbReference type="SAM" id="MobiDB-lite"/>
    </source>
</evidence>
<feature type="compositionally biased region" description="Polar residues" evidence="12">
    <location>
        <begin position="406"/>
        <end position="423"/>
    </location>
</feature>
<dbReference type="Pfam" id="PF05726">
    <property type="entry name" value="Pirin_C"/>
    <property type="match status" value="1"/>
</dbReference>
<dbReference type="Pfam" id="PF02678">
    <property type="entry name" value="Pirin"/>
    <property type="match status" value="1"/>
</dbReference>
<keyword evidence="17" id="KW-1185">Reference proteome</keyword>
<feature type="domain" description="Pirin C-terminal" evidence="14">
    <location>
        <begin position="171"/>
        <end position="277"/>
    </location>
</feature>
<evidence type="ECO:0000256" key="10">
    <source>
        <dbReference type="ARBA" id="ARBA00077684"/>
    </source>
</evidence>
<comment type="function">
    <text evidence="5">Transcriptional coregulator of NF-kappa-B which facilitates binding of NF-kappa-B proteins to target kappa-B genes in a redox-state-dependent manner. May be required for efficient terminal myeloid maturation of hematopoietic cells. Has quercetin 2,3-dioxygenase activity (in vitro).</text>
</comment>
<sequence length="611" mass="68628">MTRYVEKKILSIEQSEGVGARVRRSIGTSQVRNFDPFLMLDEFRLSAPAGFPDHPHRGFETVTYMMKGSTEHEDFTGRRGVINPGDLQWMTAGRGIVHCEMPGANCGECHGLQLWVNLSKKYKMVEPNYQELLDKDIPRTATSDGTVQVKIIAGESMSVKSPVYTRTPTMYLDFTLKPNSSSFTQAIPSGWNAFVYILTGEAEFGSKKTHADAHHVLILSANGDGLDFRNTSSTADCRFVLIAGQPINEPVVQRGPFVMNTPEEIRQAMEDYQLCQNGFEHARHWQSEGIERKQNITNSDDTYRKRLRSWKQPRIQLKRKQIPTGSPDNEDSSATLHKSTIYTYPMKLNHNRYSVLPDTNARQHESCVTESVFYCSSISNTSMQSVTDLNNNQVTTLNVDKRKRNGQTPSWDSRLCHSSPTKTSDLLAIPNDERSSSTLQLIHDSNLTKQARPSTNNSIITQDPLSMDSDTIDINQLDSPEITSSPTMEVAVKMVQPIVDIIFSAFEDQLKTVPTNCLLSPSQTQYSPPFISSAHPVVLHAVNFNIQLTTKQNLSKRNPSKILSNENDRISGSESTLAQANDHSQRRKRKLKRLAQLAVFGVSVFCTYLLM</sequence>
<feature type="region of interest" description="Disordered" evidence="12">
    <location>
        <begin position="401"/>
        <end position="423"/>
    </location>
</feature>
<evidence type="ECO:0000313" key="15">
    <source>
        <dbReference type="EMBL" id="CAF0854098.1"/>
    </source>
</evidence>
<comment type="subcellular location">
    <subcellularLocation>
        <location evidence="1">Nucleus</location>
    </subcellularLocation>
</comment>
<evidence type="ECO:0000256" key="11">
    <source>
        <dbReference type="RuleBase" id="RU003457"/>
    </source>
</evidence>
<comment type="pathway">
    <text evidence="6">Flavonoid metabolism; quercetin degradation.</text>
</comment>
<dbReference type="PANTHER" id="PTHR13903">
    <property type="entry name" value="PIRIN-RELATED"/>
    <property type="match status" value="1"/>
</dbReference>
<dbReference type="InterPro" id="IPR011051">
    <property type="entry name" value="RmlC_Cupin_sf"/>
</dbReference>
<protein>
    <recommendedName>
        <fullName evidence="9">Pirin</fullName>
        <ecNumber evidence="8">1.13.11.24</ecNumber>
    </recommendedName>
    <alternativeName>
        <fullName evidence="10">Probable quercetin 2,3-dioxygenase PIR</fullName>
    </alternativeName>
</protein>
<feature type="compositionally biased region" description="Polar residues" evidence="12">
    <location>
        <begin position="572"/>
        <end position="582"/>
    </location>
</feature>
<accession>A0A816EVL1</accession>
<feature type="region of interest" description="Disordered" evidence="12">
    <location>
        <begin position="558"/>
        <end position="584"/>
    </location>
</feature>
<dbReference type="InterPro" id="IPR008778">
    <property type="entry name" value="Pirin_C_dom"/>
</dbReference>
<dbReference type="Proteomes" id="UP000663852">
    <property type="component" value="Unassembled WGS sequence"/>
</dbReference>
<evidence type="ECO:0000256" key="5">
    <source>
        <dbReference type="ARBA" id="ARBA00054987"/>
    </source>
</evidence>
<dbReference type="EC" id="1.13.11.24" evidence="8"/>
<evidence type="ECO:0000256" key="6">
    <source>
        <dbReference type="ARBA" id="ARBA00060642"/>
    </source>
</evidence>
<reference evidence="16" key="1">
    <citation type="submission" date="2021-02" db="EMBL/GenBank/DDBJ databases">
        <authorList>
            <person name="Nowell W R."/>
        </authorList>
    </citation>
    <scope>NUCLEOTIDE SEQUENCE</scope>
</reference>
<dbReference type="CDD" id="cd02247">
    <property type="entry name" value="cupin_pirin_C"/>
    <property type="match status" value="1"/>
</dbReference>
<evidence type="ECO:0000256" key="2">
    <source>
        <dbReference type="ARBA" id="ARBA00008416"/>
    </source>
</evidence>
<organism evidence="16 17">
    <name type="scientific">Adineta ricciae</name>
    <name type="common">Rotifer</name>
    <dbReference type="NCBI Taxonomy" id="249248"/>
    <lineage>
        <taxon>Eukaryota</taxon>
        <taxon>Metazoa</taxon>
        <taxon>Spiralia</taxon>
        <taxon>Gnathifera</taxon>
        <taxon>Rotifera</taxon>
        <taxon>Eurotatoria</taxon>
        <taxon>Bdelloidea</taxon>
        <taxon>Adinetida</taxon>
        <taxon>Adinetidae</taxon>
        <taxon>Adineta</taxon>
    </lineage>
</organism>
<dbReference type="GO" id="GO:0005634">
    <property type="term" value="C:nucleus"/>
    <property type="evidence" value="ECO:0007669"/>
    <property type="project" value="UniProtKB-SubCell"/>
</dbReference>
<comment type="catalytic activity">
    <reaction evidence="4">
        <text>quercetin + O2 = 2-(3,4-dihydroxybenzoyloxy)-4,6-dihydroxybenzoate + CO</text>
        <dbReference type="Rhea" id="RHEA:15381"/>
        <dbReference type="ChEBI" id="CHEBI:15379"/>
        <dbReference type="ChEBI" id="CHEBI:17245"/>
        <dbReference type="ChEBI" id="CHEBI:57628"/>
        <dbReference type="ChEBI" id="CHEBI:57694"/>
        <dbReference type="EC" id="1.13.11.24"/>
    </reaction>
</comment>
<evidence type="ECO:0000313" key="16">
    <source>
        <dbReference type="EMBL" id="CAF1654796.1"/>
    </source>
</evidence>
<dbReference type="GO" id="GO:0008127">
    <property type="term" value="F:quercetin 2,3-dioxygenase activity"/>
    <property type="evidence" value="ECO:0007669"/>
    <property type="project" value="UniProtKB-EC"/>
</dbReference>
<evidence type="ECO:0000256" key="8">
    <source>
        <dbReference type="ARBA" id="ARBA00066677"/>
    </source>
</evidence>
<dbReference type="InterPro" id="IPR012093">
    <property type="entry name" value="Pirin"/>
</dbReference>
<dbReference type="InterPro" id="IPR003829">
    <property type="entry name" value="Pirin_N_dom"/>
</dbReference>
<evidence type="ECO:0000256" key="9">
    <source>
        <dbReference type="ARBA" id="ARBA00069068"/>
    </source>
</evidence>
<comment type="similarity">
    <text evidence="2 11">Belongs to the pirin family.</text>
</comment>
<dbReference type="CDD" id="cd02909">
    <property type="entry name" value="cupin_pirin_N"/>
    <property type="match status" value="1"/>
</dbReference>
<dbReference type="AlphaFoldDB" id="A0A816EVL1"/>
<evidence type="ECO:0000256" key="7">
    <source>
        <dbReference type="ARBA" id="ARBA00064668"/>
    </source>
</evidence>
<dbReference type="PANTHER" id="PTHR13903:SF8">
    <property type="entry name" value="PIRIN"/>
    <property type="match status" value="1"/>
</dbReference>